<protein>
    <submittedName>
        <fullName evidence="1">Uncharacterized protein</fullName>
    </submittedName>
</protein>
<dbReference type="OrthoDB" id="4803244at2759"/>
<accession>A0A010QIR9</accession>
<reference evidence="1 2" key="1">
    <citation type="submission" date="2014-02" db="EMBL/GenBank/DDBJ databases">
        <title>The genome sequence of Colletotrichum fioriniae PJ7.</title>
        <authorList>
            <person name="Baroncelli R."/>
            <person name="Thon M.R."/>
        </authorList>
    </citation>
    <scope>NUCLEOTIDE SEQUENCE [LARGE SCALE GENOMIC DNA]</scope>
    <source>
        <strain evidence="1 2">PJ7</strain>
    </source>
</reference>
<evidence type="ECO:0000313" key="2">
    <source>
        <dbReference type="Proteomes" id="UP000020467"/>
    </source>
</evidence>
<gene>
    <name evidence="1" type="ORF">CFIO01_13714</name>
</gene>
<dbReference type="AlphaFoldDB" id="A0A010QIR9"/>
<proteinExistence type="predicted"/>
<organism evidence="1 2">
    <name type="scientific">Colletotrichum fioriniae PJ7</name>
    <dbReference type="NCBI Taxonomy" id="1445577"/>
    <lineage>
        <taxon>Eukaryota</taxon>
        <taxon>Fungi</taxon>
        <taxon>Dikarya</taxon>
        <taxon>Ascomycota</taxon>
        <taxon>Pezizomycotina</taxon>
        <taxon>Sordariomycetes</taxon>
        <taxon>Hypocreomycetidae</taxon>
        <taxon>Glomerellales</taxon>
        <taxon>Glomerellaceae</taxon>
        <taxon>Colletotrichum</taxon>
        <taxon>Colletotrichum acutatum species complex</taxon>
    </lineage>
</organism>
<dbReference type="EMBL" id="JARH01000818">
    <property type="protein sequence ID" value="EXF76620.1"/>
    <property type="molecule type" value="Genomic_DNA"/>
</dbReference>
<dbReference type="HOGENOM" id="CLU_1180123_0_0_1"/>
<comment type="caution">
    <text evidence="1">The sequence shown here is derived from an EMBL/GenBank/DDBJ whole genome shotgun (WGS) entry which is preliminary data.</text>
</comment>
<dbReference type="KEGG" id="cfj:CFIO01_13714"/>
<evidence type="ECO:0000313" key="1">
    <source>
        <dbReference type="EMBL" id="EXF76620.1"/>
    </source>
</evidence>
<dbReference type="eggNOG" id="ENOG502RPF4">
    <property type="taxonomic scope" value="Eukaryota"/>
</dbReference>
<name>A0A010QIR9_9PEZI</name>
<keyword evidence="2" id="KW-1185">Reference proteome</keyword>
<dbReference type="Proteomes" id="UP000020467">
    <property type="component" value="Unassembled WGS sequence"/>
</dbReference>
<sequence>MNRAPITVPIWENATPINLQRAPIIVPIWQSSSSPSNKSYRHPQIYAAHILDVAEKLCQAARSPRGADVAYYVGLWEDRHDCHWNYMRRQDKKELTPYWPEFVRAKFGNSTDAVLKMVYRVHVNAVKSSSEWKLLIMFDRVCCWLGLSGPAMFLQLGPEVAMSPEALKIILKLLNHSISPTFSCAEILATIYQVMMQRNEMSETPTHPALRDVQEAQDVIHRHYRLKSQGATQDE</sequence>